<dbReference type="EMBL" id="VIVR01000001">
    <property type="protein sequence ID" value="TWE19165.1"/>
    <property type="molecule type" value="Genomic_DNA"/>
</dbReference>
<evidence type="ECO:0008006" key="4">
    <source>
        <dbReference type="Google" id="ProtNLM"/>
    </source>
</evidence>
<proteinExistence type="predicted"/>
<keyword evidence="3" id="KW-1185">Reference proteome</keyword>
<feature type="region of interest" description="Disordered" evidence="1">
    <location>
        <begin position="102"/>
        <end position="150"/>
    </location>
</feature>
<sequence>MSETIGSPLSGNAVRDTAPSGLGLTTRPQAPVETVREAYSFACLSCGYGWEQAYDIEHRMARDGHMVIEYYANGVRVPSPLLKPTCPGCGGHTVRIMREGRVATAESSSVPAPGFAPHAEPATPEQPRPQARTEHRSVRSWLQSKLGKSA</sequence>
<organism evidence="2 3">
    <name type="scientific">Kitasatospora atroaurantiaca</name>
    <dbReference type="NCBI Taxonomy" id="285545"/>
    <lineage>
        <taxon>Bacteria</taxon>
        <taxon>Bacillati</taxon>
        <taxon>Actinomycetota</taxon>
        <taxon>Actinomycetes</taxon>
        <taxon>Kitasatosporales</taxon>
        <taxon>Streptomycetaceae</taxon>
        <taxon>Kitasatospora</taxon>
    </lineage>
</organism>
<name>A0A561EU86_9ACTN</name>
<gene>
    <name evidence="2" type="ORF">FB465_4274</name>
</gene>
<comment type="caution">
    <text evidence="2">The sequence shown here is derived from an EMBL/GenBank/DDBJ whole genome shotgun (WGS) entry which is preliminary data.</text>
</comment>
<evidence type="ECO:0000313" key="2">
    <source>
        <dbReference type="EMBL" id="TWE19165.1"/>
    </source>
</evidence>
<dbReference type="Proteomes" id="UP000318416">
    <property type="component" value="Unassembled WGS sequence"/>
</dbReference>
<dbReference type="RefSeq" id="WP_211785827.1">
    <property type="nucleotide sequence ID" value="NZ_BAAABR010000033.1"/>
</dbReference>
<evidence type="ECO:0000313" key="3">
    <source>
        <dbReference type="Proteomes" id="UP000318416"/>
    </source>
</evidence>
<feature type="compositionally biased region" description="Polar residues" evidence="1">
    <location>
        <begin position="1"/>
        <end position="10"/>
    </location>
</feature>
<protein>
    <recommendedName>
        <fullName evidence="4">C2H2-type domain-containing protein</fullName>
    </recommendedName>
</protein>
<evidence type="ECO:0000256" key="1">
    <source>
        <dbReference type="SAM" id="MobiDB-lite"/>
    </source>
</evidence>
<accession>A0A561EU86</accession>
<reference evidence="2 3" key="1">
    <citation type="submission" date="2019-06" db="EMBL/GenBank/DDBJ databases">
        <title>Sequencing the genomes of 1000 actinobacteria strains.</title>
        <authorList>
            <person name="Klenk H.-P."/>
        </authorList>
    </citation>
    <scope>NUCLEOTIDE SEQUENCE [LARGE SCALE GENOMIC DNA]</scope>
    <source>
        <strain evidence="2 3">DSM 41649</strain>
    </source>
</reference>
<feature type="region of interest" description="Disordered" evidence="1">
    <location>
        <begin position="1"/>
        <end position="28"/>
    </location>
</feature>
<dbReference type="AlphaFoldDB" id="A0A561EU86"/>